<dbReference type="RefSeq" id="XP_020059181.1">
    <property type="nucleotide sequence ID" value="XM_020195705.1"/>
</dbReference>
<organism evidence="2 3">
    <name type="scientific">Aspergillus aculeatus (strain ATCC 16872 / CBS 172.66 / WB 5094)</name>
    <dbReference type="NCBI Taxonomy" id="690307"/>
    <lineage>
        <taxon>Eukaryota</taxon>
        <taxon>Fungi</taxon>
        <taxon>Dikarya</taxon>
        <taxon>Ascomycota</taxon>
        <taxon>Pezizomycotina</taxon>
        <taxon>Eurotiomycetes</taxon>
        <taxon>Eurotiomycetidae</taxon>
        <taxon>Eurotiales</taxon>
        <taxon>Aspergillaceae</taxon>
        <taxon>Aspergillus</taxon>
        <taxon>Aspergillus subgen. Circumdati</taxon>
    </lineage>
</organism>
<feature type="compositionally biased region" description="Low complexity" evidence="1">
    <location>
        <begin position="810"/>
        <end position="836"/>
    </location>
</feature>
<feature type="compositionally biased region" description="Polar residues" evidence="1">
    <location>
        <begin position="782"/>
        <end position="802"/>
    </location>
</feature>
<proteinExistence type="predicted"/>
<feature type="compositionally biased region" description="Low complexity" evidence="1">
    <location>
        <begin position="494"/>
        <end position="512"/>
    </location>
</feature>
<dbReference type="Proteomes" id="UP000184546">
    <property type="component" value="Unassembled WGS sequence"/>
</dbReference>
<dbReference type="OrthoDB" id="5204833at2759"/>
<feature type="compositionally biased region" description="Low complexity" evidence="1">
    <location>
        <begin position="434"/>
        <end position="455"/>
    </location>
</feature>
<evidence type="ECO:0000313" key="2">
    <source>
        <dbReference type="EMBL" id="OJK02842.1"/>
    </source>
</evidence>
<evidence type="ECO:0000256" key="1">
    <source>
        <dbReference type="SAM" id="MobiDB-lite"/>
    </source>
</evidence>
<feature type="region of interest" description="Disordered" evidence="1">
    <location>
        <begin position="646"/>
        <end position="858"/>
    </location>
</feature>
<name>A0A1L9X2Y6_ASPA1</name>
<feature type="compositionally biased region" description="Polar residues" evidence="1">
    <location>
        <begin position="655"/>
        <end position="672"/>
    </location>
</feature>
<gene>
    <name evidence="2" type="ORF">ASPACDRAFT_113246</name>
</gene>
<feature type="compositionally biased region" description="Basic and acidic residues" evidence="1">
    <location>
        <begin position="28"/>
        <end position="47"/>
    </location>
</feature>
<dbReference type="VEuPathDB" id="FungiDB:ASPACDRAFT_113246"/>
<feature type="region of interest" description="Disordered" evidence="1">
    <location>
        <begin position="399"/>
        <end position="543"/>
    </location>
</feature>
<dbReference type="EMBL" id="KV878972">
    <property type="protein sequence ID" value="OJK02842.1"/>
    <property type="molecule type" value="Genomic_DNA"/>
</dbReference>
<feature type="compositionally biased region" description="Polar residues" evidence="1">
    <location>
        <begin position="211"/>
        <end position="234"/>
    </location>
</feature>
<dbReference type="STRING" id="690307.A0A1L9X2Y6"/>
<reference evidence="3" key="1">
    <citation type="journal article" date="2017" name="Genome Biol.">
        <title>Comparative genomics reveals high biological diversity and specific adaptations in the industrially and medically important fungal genus Aspergillus.</title>
        <authorList>
            <person name="de Vries R.P."/>
            <person name="Riley R."/>
            <person name="Wiebenga A."/>
            <person name="Aguilar-Osorio G."/>
            <person name="Amillis S."/>
            <person name="Uchima C.A."/>
            <person name="Anderluh G."/>
            <person name="Asadollahi M."/>
            <person name="Askin M."/>
            <person name="Barry K."/>
            <person name="Battaglia E."/>
            <person name="Bayram O."/>
            <person name="Benocci T."/>
            <person name="Braus-Stromeyer S.A."/>
            <person name="Caldana C."/>
            <person name="Canovas D."/>
            <person name="Cerqueira G.C."/>
            <person name="Chen F."/>
            <person name="Chen W."/>
            <person name="Choi C."/>
            <person name="Clum A."/>
            <person name="Dos Santos R.A."/>
            <person name="Damasio A.R."/>
            <person name="Diallinas G."/>
            <person name="Emri T."/>
            <person name="Fekete E."/>
            <person name="Flipphi M."/>
            <person name="Freyberg S."/>
            <person name="Gallo A."/>
            <person name="Gournas C."/>
            <person name="Habgood R."/>
            <person name="Hainaut M."/>
            <person name="Harispe M.L."/>
            <person name="Henrissat B."/>
            <person name="Hilden K.S."/>
            <person name="Hope R."/>
            <person name="Hossain A."/>
            <person name="Karabika E."/>
            <person name="Karaffa L."/>
            <person name="Karanyi Z."/>
            <person name="Krasevec N."/>
            <person name="Kuo A."/>
            <person name="Kusch H."/>
            <person name="LaButti K."/>
            <person name="Lagendijk E.L."/>
            <person name="Lapidus A."/>
            <person name="Levasseur A."/>
            <person name="Lindquist E."/>
            <person name="Lipzen A."/>
            <person name="Logrieco A.F."/>
            <person name="MacCabe A."/>
            <person name="Maekelae M.R."/>
            <person name="Malavazi I."/>
            <person name="Melin P."/>
            <person name="Meyer V."/>
            <person name="Mielnichuk N."/>
            <person name="Miskei M."/>
            <person name="Molnar A.P."/>
            <person name="Mule G."/>
            <person name="Ngan C.Y."/>
            <person name="Orejas M."/>
            <person name="Orosz E."/>
            <person name="Ouedraogo J.P."/>
            <person name="Overkamp K.M."/>
            <person name="Park H.-S."/>
            <person name="Perrone G."/>
            <person name="Piumi F."/>
            <person name="Punt P.J."/>
            <person name="Ram A.F."/>
            <person name="Ramon A."/>
            <person name="Rauscher S."/>
            <person name="Record E."/>
            <person name="Riano-Pachon D.M."/>
            <person name="Robert V."/>
            <person name="Roehrig J."/>
            <person name="Ruller R."/>
            <person name="Salamov A."/>
            <person name="Salih N.S."/>
            <person name="Samson R.A."/>
            <person name="Sandor E."/>
            <person name="Sanguinetti M."/>
            <person name="Schuetze T."/>
            <person name="Sepcic K."/>
            <person name="Shelest E."/>
            <person name="Sherlock G."/>
            <person name="Sophianopoulou V."/>
            <person name="Squina F.M."/>
            <person name="Sun H."/>
            <person name="Susca A."/>
            <person name="Todd R.B."/>
            <person name="Tsang A."/>
            <person name="Unkles S.E."/>
            <person name="van de Wiele N."/>
            <person name="van Rossen-Uffink D."/>
            <person name="Oliveira J.V."/>
            <person name="Vesth T.C."/>
            <person name="Visser J."/>
            <person name="Yu J.-H."/>
            <person name="Zhou M."/>
            <person name="Andersen M.R."/>
            <person name="Archer D.B."/>
            <person name="Baker S.E."/>
            <person name="Benoit I."/>
            <person name="Brakhage A.A."/>
            <person name="Braus G.H."/>
            <person name="Fischer R."/>
            <person name="Frisvad J.C."/>
            <person name="Goldman G.H."/>
            <person name="Houbraken J."/>
            <person name="Oakley B."/>
            <person name="Pocsi I."/>
            <person name="Scazzocchio C."/>
            <person name="Seiboth B."/>
            <person name="vanKuyk P.A."/>
            <person name="Wortman J."/>
            <person name="Dyer P.S."/>
            <person name="Grigoriev I.V."/>
        </authorList>
    </citation>
    <scope>NUCLEOTIDE SEQUENCE [LARGE SCALE GENOMIC DNA]</scope>
    <source>
        <strain evidence="3">ATCC 16872 / CBS 172.66 / WB 5094</strain>
    </source>
</reference>
<dbReference type="AlphaFoldDB" id="A0A1L9X2Y6"/>
<dbReference type="OMA" id="GHASAWR"/>
<feature type="compositionally biased region" description="Basic and acidic residues" evidence="1">
    <location>
        <begin position="182"/>
        <end position="194"/>
    </location>
</feature>
<protein>
    <recommendedName>
        <fullName evidence="4">Erythromycin esterase</fullName>
    </recommendedName>
</protein>
<feature type="region of interest" description="Disordered" evidence="1">
    <location>
        <begin position="1"/>
        <end position="312"/>
    </location>
</feature>
<feature type="compositionally biased region" description="Basic and acidic residues" evidence="1">
    <location>
        <begin position="701"/>
        <end position="710"/>
    </location>
</feature>
<feature type="compositionally biased region" description="Basic residues" evidence="1">
    <location>
        <begin position="51"/>
        <end position="63"/>
    </location>
</feature>
<feature type="region of interest" description="Disordered" evidence="1">
    <location>
        <begin position="585"/>
        <end position="606"/>
    </location>
</feature>
<dbReference type="GeneID" id="30969519"/>
<feature type="region of interest" description="Disordered" evidence="1">
    <location>
        <begin position="354"/>
        <end position="381"/>
    </location>
</feature>
<evidence type="ECO:0000313" key="3">
    <source>
        <dbReference type="Proteomes" id="UP000184546"/>
    </source>
</evidence>
<accession>A0A1L9X2Y6</accession>
<sequence>MAVRRSARLRNRDASLSEEPQPPPGPAEHSHVNKDHVNTNNRHDDQLSTKPNKRSTRSKKKSQPTHEATDLPPVIEREETAVVNSSEPNPESKREADNAPVVADKKSAPASEKPEPPQPAPATAEDPETASKETVPESTRAAVAEAERTKKRSITAAFDKAESTFKMKSAAFSKSGATPKKGAGDASDRADATPKKTPNAASARVEATPKRITQLTSPVKGTTPSRIPSVSTPLRATPAAAKGPGAKTPSTVMARPSHQDMHPSKVHQSTTKQPDSGLVLGFNPVKKDAEGNVVKDTATESTPTKARDSPASAYYGTPAFEFKFASQEAQLSDEAKKLMESVRLDAAKIKAQMVKDRANGAQDKPEPTERKIVQPKGKTDRFTDAHMAEFKKMDSIANHPSAFRAAPGRFQPVIEKKTLKRTNSKARLDETDSKSPSPSKAPVARPSPAPVAASAKRVKHNQTDDASTSRLPTLNSPKPGFTRPKHSFRKSLMTPTRASAARASTVRPARTSMIPSLVRSPAPTQPEVPRTPQTDFNPRLKSNIPNFSQLRSILRQPHQLFSKDPLKIAAGTHVAAPDFSSNMLFGSSRDATEEPSHTPSPRKRVEFTPCVKDAPEETIFSPSPSKLPTAGASRVVSDIVYPTLPTLTPEHSRSPSKIGSTTKNSEATTPTIRQVRPSDATPLPEIAGVPHGIGHKKRNRPTVEEEKHDASSLPDIAGVPHGIGHKKRNRTAVEAEDVDAENVPPADNAGARSAKRLKMSAPSPSPFKKTGRASTLFAKVTGTPSATKDTASSVAGTPTPTKARTHTPLRSATRPSAGRASTTTTTTTTTTPGSARARGRGVLTMSRLHLLSQPKSRS</sequence>
<evidence type="ECO:0008006" key="4">
    <source>
        <dbReference type="Google" id="ProtNLM"/>
    </source>
</evidence>
<feature type="compositionally biased region" description="Basic and acidic residues" evidence="1">
    <location>
        <begin position="90"/>
        <end position="115"/>
    </location>
</feature>
<feature type="compositionally biased region" description="Low complexity" evidence="1">
    <location>
        <begin position="236"/>
        <end position="249"/>
    </location>
</feature>
<keyword evidence="3" id="KW-1185">Reference proteome</keyword>
<feature type="compositionally biased region" description="Polar residues" evidence="1">
    <location>
        <begin position="464"/>
        <end position="476"/>
    </location>
</feature>